<accession>A0AA88A1I2</accession>
<evidence type="ECO:0000313" key="2">
    <source>
        <dbReference type="Proteomes" id="UP001187192"/>
    </source>
</evidence>
<organism evidence="1 2">
    <name type="scientific">Ficus carica</name>
    <name type="common">Common fig</name>
    <dbReference type="NCBI Taxonomy" id="3494"/>
    <lineage>
        <taxon>Eukaryota</taxon>
        <taxon>Viridiplantae</taxon>
        <taxon>Streptophyta</taxon>
        <taxon>Embryophyta</taxon>
        <taxon>Tracheophyta</taxon>
        <taxon>Spermatophyta</taxon>
        <taxon>Magnoliopsida</taxon>
        <taxon>eudicotyledons</taxon>
        <taxon>Gunneridae</taxon>
        <taxon>Pentapetalae</taxon>
        <taxon>rosids</taxon>
        <taxon>fabids</taxon>
        <taxon>Rosales</taxon>
        <taxon>Moraceae</taxon>
        <taxon>Ficeae</taxon>
        <taxon>Ficus</taxon>
    </lineage>
</organism>
<name>A0AA88A1I2_FICCA</name>
<evidence type="ECO:0000313" key="1">
    <source>
        <dbReference type="EMBL" id="GMN43999.1"/>
    </source>
</evidence>
<keyword evidence="2" id="KW-1185">Reference proteome</keyword>
<dbReference type="Gramene" id="FCD_00008464-RA">
    <property type="protein sequence ID" value="FCD_00008464-RA:cds"/>
    <property type="gene ID" value="FCD_00008464"/>
</dbReference>
<proteinExistence type="predicted"/>
<protein>
    <submittedName>
        <fullName evidence="1">Uncharacterized protein</fullName>
    </submittedName>
</protein>
<sequence>MVMGLTVYPSRVIHAMNLALERHDCKGSRPTTSGKGVTRIVMGLMFMEGPD</sequence>
<dbReference type="EMBL" id="BTGU01000017">
    <property type="protein sequence ID" value="GMN43999.1"/>
    <property type="molecule type" value="Genomic_DNA"/>
</dbReference>
<gene>
    <name evidence="1" type="ORF">TIFTF001_013203</name>
</gene>
<comment type="caution">
    <text evidence="1">The sequence shown here is derived from an EMBL/GenBank/DDBJ whole genome shotgun (WGS) entry which is preliminary data.</text>
</comment>
<dbReference type="Proteomes" id="UP001187192">
    <property type="component" value="Unassembled WGS sequence"/>
</dbReference>
<reference evidence="1" key="1">
    <citation type="submission" date="2023-07" db="EMBL/GenBank/DDBJ databases">
        <title>draft genome sequence of fig (Ficus carica).</title>
        <authorList>
            <person name="Takahashi T."/>
            <person name="Nishimura K."/>
        </authorList>
    </citation>
    <scope>NUCLEOTIDE SEQUENCE</scope>
</reference>
<dbReference type="AlphaFoldDB" id="A0AA88A1I2"/>